<evidence type="ECO:0000313" key="2">
    <source>
        <dbReference type="EMBL" id="CAG7560568.1"/>
    </source>
</evidence>
<comment type="caution">
    <text evidence="2">The sequence shown here is derived from an EMBL/GenBank/DDBJ whole genome shotgun (WGS) entry which is preliminary data.</text>
</comment>
<reference evidence="2" key="1">
    <citation type="submission" date="2021-05" db="EMBL/GenBank/DDBJ databases">
        <authorList>
            <person name="Khan N."/>
        </authorList>
    </citation>
    <scope>NUCLEOTIDE SEQUENCE</scope>
</reference>
<dbReference type="EMBL" id="CAJSTJ010000136">
    <property type="protein sequence ID" value="CAG7560568.1"/>
    <property type="molecule type" value="Genomic_DNA"/>
</dbReference>
<accession>A0A8J2INH6</accession>
<feature type="region of interest" description="Disordered" evidence="1">
    <location>
        <begin position="634"/>
        <end position="659"/>
    </location>
</feature>
<evidence type="ECO:0000256" key="1">
    <source>
        <dbReference type="SAM" id="MobiDB-lite"/>
    </source>
</evidence>
<sequence length="659" mass="72004">MSQFNELYATMQEARGIYDYDFNLFAEVPPPSAPAPAPAPAPALAPDAVALDNDRWAEYLRPLQEYVEGTQVPAAQVPGEDDWMMDLFAGVPVDYEVDAAAEAEPQLAADADLFGEQDVETQSDTASSTDTDDELYLNDEHTGAKAQEKPAPKTASDLTGMRLPCAPVQHAESKPTVQMPAPEHVEEPLPHFEDMPADVDVVDAPAFNNELALVRSPAPMTPKGINADIDPALQDEPSVEAQAEAFLAEMAAKNNPAVPDNVCIPQNNIWNGQGMQRQINGMLHSSSAGNMAMQQGNINGMTVQACMNPRMPVLNNPTHHTGYMGMQNYGYINGMGAQGSTNHQVPLANNFNLPLRPAANAHMPNQFDINGMGQPIVMNAQVPHHHAAGFQNFAQTGPQAGYHTSLNGHVYQQGQPLMLNVPAQHQASQFSGQAGSAITPNGAWYTNAQTPALNAPSQMAPTTQAPPINGMAQPPPAASPEHYRRFPRRPNSKPGCPYLFNCLNCGAFMWRFGVRCANCQNKRMPPPSFETRFCVVGDCSDLLSYGTNKIFCDKHHDDSPQYTKAEHDQLEAEGICNNCYKVDAENGVTCKTCRAFKNGNYKARNDEAKSLGICQTCRKVNTSDYNKCDACREKDNVKRRKRPSPEKDNEGRRKRPRKA</sequence>
<proteinExistence type="predicted"/>
<dbReference type="Proteomes" id="UP000693738">
    <property type="component" value="Unassembled WGS sequence"/>
</dbReference>
<evidence type="ECO:0000313" key="3">
    <source>
        <dbReference type="Proteomes" id="UP000693738"/>
    </source>
</evidence>
<protein>
    <submittedName>
        <fullName evidence="2">Uncharacterized protein</fullName>
    </submittedName>
</protein>
<gene>
    <name evidence="2" type="ORF">FEQUK3_LOCUS6394</name>
</gene>
<name>A0A8J2INH6_FUSEQ</name>
<dbReference type="AlphaFoldDB" id="A0A8J2INH6"/>
<organism evidence="2 3">
    <name type="scientific">Fusarium equiseti</name>
    <name type="common">Fusarium scirpi</name>
    <dbReference type="NCBI Taxonomy" id="61235"/>
    <lineage>
        <taxon>Eukaryota</taxon>
        <taxon>Fungi</taxon>
        <taxon>Dikarya</taxon>
        <taxon>Ascomycota</taxon>
        <taxon>Pezizomycotina</taxon>
        <taxon>Sordariomycetes</taxon>
        <taxon>Hypocreomycetidae</taxon>
        <taxon>Hypocreales</taxon>
        <taxon>Nectriaceae</taxon>
        <taxon>Fusarium</taxon>
        <taxon>Fusarium incarnatum-equiseti species complex</taxon>
    </lineage>
</organism>